<feature type="transmembrane region" description="Helical" evidence="8">
    <location>
        <begin position="378"/>
        <end position="398"/>
    </location>
</feature>
<accession>A0ABQ8UC58</accession>
<feature type="transmembrane region" description="Helical" evidence="8">
    <location>
        <begin position="545"/>
        <end position="567"/>
    </location>
</feature>
<feature type="domain" description="EXS" evidence="9">
    <location>
        <begin position="468"/>
        <end position="670"/>
    </location>
</feature>
<evidence type="ECO:0000259" key="9">
    <source>
        <dbReference type="PROSITE" id="PS51380"/>
    </source>
</evidence>
<name>A0ABQ8UC58_9EUKA</name>
<keyword evidence="12" id="KW-1185">Reference proteome</keyword>
<evidence type="ECO:0000313" key="12">
    <source>
        <dbReference type="Proteomes" id="UP001141327"/>
    </source>
</evidence>
<keyword evidence="11" id="KW-0675">Receptor</keyword>
<feature type="transmembrane region" description="Helical" evidence="8">
    <location>
        <begin position="201"/>
        <end position="221"/>
    </location>
</feature>
<organism evidence="11 12">
    <name type="scientific">Paratrimastix pyriformis</name>
    <dbReference type="NCBI Taxonomy" id="342808"/>
    <lineage>
        <taxon>Eukaryota</taxon>
        <taxon>Metamonada</taxon>
        <taxon>Preaxostyla</taxon>
        <taxon>Paratrimastigidae</taxon>
        <taxon>Paratrimastix</taxon>
    </lineage>
</organism>
<dbReference type="PROSITE" id="PS51380">
    <property type="entry name" value="EXS"/>
    <property type="match status" value="1"/>
</dbReference>
<comment type="subcellular location">
    <subcellularLocation>
        <location evidence="1">Membrane</location>
        <topology evidence="1">Multi-pass membrane protein</topology>
    </subcellularLocation>
</comment>
<evidence type="ECO:0000256" key="1">
    <source>
        <dbReference type="ARBA" id="ARBA00004141"/>
    </source>
</evidence>
<evidence type="ECO:0000256" key="7">
    <source>
        <dbReference type="SAM" id="MobiDB-lite"/>
    </source>
</evidence>
<comment type="caution">
    <text evidence="11">The sequence shown here is derived from an EMBL/GenBank/DDBJ whole genome shotgun (WGS) entry which is preliminary data.</text>
</comment>
<feature type="transmembrane region" description="Helical" evidence="8">
    <location>
        <begin position="588"/>
        <end position="613"/>
    </location>
</feature>
<dbReference type="Pfam" id="PF03124">
    <property type="entry name" value="EXS"/>
    <property type="match status" value="2"/>
</dbReference>
<dbReference type="InterPro" id="IPR004331">
    <property type="entry name" value="SPX_dom"/>
</dbReference>
<feature type="compositionally biased region" description="Low complexity" evidence="7">
    <location>
        <begin position="753"/>
        <end position="779"/>
    </location>
</feature>
<feature type="transmembrane region" description="Helical" evidence="8">
    <location>
        <begin position="280"/>
        <end position="300"/>
    </location>
</feature>
<comment type="similarity">
    <text evidence="2">Belongs to the SYG1 (TC 2.A.94) family.</text>
</comment>
<evidence type="ECO:0000313" key="11">
    <source>
        <dbReference type="EMBL" id="KAJ4456867.1"/>
    </source>
</evidence>
<keyword evidence="6" id="KW-0175">Coiled coil</keyword>
<evidence type="ECO:0000256" key="3">
    <source>
        <dbReference type="ARBA" id="ARBA00022692"/>
    </source>
</evidence>
<evidence type="ECO:0000256" key="6">
    <source>
        <dbReference type="SAM" id="Coils"/>
    </source>
</evidence>
<evidence type="ECO:0000256" key="4">
    <source>
        <dbReference type="ARBA" id="ARBA00022989"/>
    </source>
</evidence>
<proteinExistence type="inferred from homology"/>
<dbReference type="PANTHER" id="PTHR10783:SF103">
    <property type="entry name" value="SOLUTE CARRIER FAMILY 53 MEMBER 1"/>
    <property type="match status" value="1"/>
</dbReference>
<keyword evidence="4 8" id="KW-1133">Transmembrane helix</keyword>
<protein>
    <submittedName>
        <fullName evidence="11">Xenotropic and polytropic retrovirus receptor</fullName>
    </submittedName>
</protein>
<dbReference type="PANTHER" id="PTHR10783">
    <property type="entry name" value="XENOTROPIC AND POLYTROPIC RETROVIRUS RECEPTOR 1-RELATED"/>
    <property type="match status" value="1"/>
</dbReference>
<keyword evidence="5 8" id="KW-0472">Membrane</keyword>
<feature type="coiled-coil region" evidence="6">
    <location>
        <begin position="58"/>
        <end position="85"/>
    </location>
</feature>
<reference evidence="11" key="1">
    <citation type="journal article" date="2022" name="bioRxiv">
        <title>Genomics of Preaxostyla Flagellates Illuminates Evolutionary Transitions and the Path Towards Mitochondrial Loss.</title>
        <authorList>
            <person name="Novak L.V.F."/>
            <person name="Treitli S.C."/>
            <person name="Pyrih J."/>
            <person name="Halakuc P."/>
            <person name="Pipaliya S.V."/>
            <person name="Vacek V."/>
            <person name="Brzon O."/>
            <person name="Soukal P."/>
            <person name="Eme L."/>
            <person name="Dacks J.B."/>
            <person name="Karnkowska A."/>
            <person name="Elias M."/>
            <person name="Hampl V."/>
        </authorList>
    </citation>
    <scope>NUCLEOTIDE SEQUENCE</scope>
    <source>
        <strain evidence="11">RCP-MX</strain>
    </source>
</reference>
<evidence type="ECO:0000256" key="8">
    <source>
        <dbReference type="SAM" id="Phobius"/>
    </source>
</evidence>
<evidence type="ECO:0000259" key="10">
    <source>
        <dbReference type="PROSITE" id="PS51382"/>
    </source>
</evidence>
<dbReference type="Pfam" id="PF03105">
    <property type="entry name" value="SPX"/>
    <property type="match status" value="1"/>
</dbReference>
<gene>
    <name evidence="11" type="ORF">PAPYR_7793</name>
</gene>
<feature type="transmembrane region" description="Helical" evidence="8">
    <location>
        <begin position="242"/>
        <end position="260"/>
    </location>
</feature>
<evidence type="ECO:0000256" key="5">
    <source>
        <dbReference type="ARBA" id="ARBA00023136"/>
    </source>
</evidence>
<feature type="transmembrane region" description="Helical" evidence="8">
    <location>
        <begin position="502"/>
        <end position="525"/>
    </location>
</feature>
<dbReference type="InterPro" id="IPR004342">
    <property type="entry name" value="EXS_C"/>
</dbReference>
<feature type="domain" description="SPX" evidence="10">
    <location>
        <begin position="1"/>
        <end position="143"/>
    </location>
</feature>
<feature type="region of interest" description="Disordered" evidence="7">
    <location>
        <begin position="753"/>
        <end position="817"/>
    </location>
</feature>
<keyword evidence="3 8" id="KW-0812">Transmembrane</keyword>
<dbReference type="PROSITE" id="PS51382">
    <property type="entry name" value="SPX"/>
    <property type="match status" value="1"/>
</dbReference>
<feature type="transmembrane region" description="Helical" evidence="8">
    <location>
        <begin position="475"/>
        <end position="490"/>
    </location>
</feature>
<dbReference type="EMBL" id="JAPMOS010000059">
    <property type="protein sequence ID" value="KAJ4456867.1"/>
    <property type="molecule type" value="Genomic_DNA"/>
</dbReference>
<sequence>MKFGKYLQSSVSPQWQTLCVDYRRLKKILKKILVPEANRTRANDDFLKALGKEREKINNFQEEKCQQIKKALDEAVAQIQERQRDQSIGSRRYLAGLRAHLTGIFHDAERLESYDSLNSLAFYKIIKKYRKTTAHSPFDPQDPLIQEVNAQPFHESKELEGLKRDLAFLFATTFTQGNLGQAQNQLQRRHVFPTAHDEFRFGLQVGIQTTLLGVGLYLVFLRPGGIRLPDLAFTLPMFRGQALMLMLLWLWGALVLRSFARHRINHYYIMELDEATAMSWVGALRVACTLGCLFLGLLLFPTPPSPPTPSLFSHFIHHPSLPSLISLLLPHLPQPPILLRHSPPSSGHPLDPTSDSRVSLFWVLGLESDSLYTIPSQYCFLAMLCALAIFLFCPLHIWEYSTRRWLLRRLGRVALAPWFPVHFADSLVADILTSLVKVVSDWVFSLCFFTSGLAFQPDPLSAVPTSWCTLMAPRYVTPVFMCLPYFWRAMQTLRMFRDTHRWFPHLVNFGKYCFQLTAMISSVLFSVEAGKDAYTWPWSPWGTAWIGVLAVSSVYSFLWDIIMDWGLFRPRSRNCLLRDDLLFQRRSFYWLAILLDLVGRFCWVVTITSQLIFKDTVAVSLFAAGEVFRRAVWCVFRIENECVNNFEHYRHVKYVPRLPVDIVPRSPPPTLIPDVNALTHLHASLCVCASFETLPVRLISPLLHTPPGSGSPNIAHHHPTGGMPHLDLLNFPKRPVMLPTVAATLKVDESVASTPPASSASASTTPGDLAIPTPDTSLPPSSPLYEAEEQRRSEEEQSPPPSPGPEEEETITAANVPGAACVGMELEEIGEVMETAAGDDDAADR</sequence>
<feature type="transmembrane region" description="Helical" evidence="8">
    <location>
        <begin position="435"/>
        <end position="455"/>
    </location>
</feature>
<dbReference type="CDD" id="cd14447">
    <property type="entry name" value="SPX"/>
    <property type="match status" value="1"/>
</dbReference>
<evidence type="ECO:0000256" key="2">
    <source>
        <dbReference type="ARBA" id="ARBA00009665"/>
    </source>
</evidence>
<dbReference type="Proteomes" id="UP001141327">
    <property type="component" value="Unassembled WGS sequence"/>
</dbReference>